<accession>A0ACD5H4C0</accession>
<gene>
    <name evidence="1" type="ORF">BH720_022485</name>
</gene>
<dbReference type="EMBL" id="CP182909">
    <property type="protein sequence ID" value="XPM67239.1"/>
    <property type="molecule type" value="Genomic_DNA"/>
</dbReference>
<proteinExistence type="predicted"/>
<organism evidence="1 2">
    <name type="scientific">Desertifilum tharense IPPAS B-1220</name>
    <dbReference type="NCBI Taxonomy" id="1781255"/>
    <lineage>
        <taxon>Bacteria</taxon>
        <taxon>Bacillati</taxon>
        <taxon>Cyanobacteriota</taxon>
        <taxon>Cyanophyceae</taxon>
        <taxon>Desertifilales</taxon>
        <taxon>Desertifilaceae</taxon>
        <taxon>Desertifilum</taxon>
    </lineage>
</organism>
<sequence>MQVERYAHRLKGSASNVGVPALAAIANQLETNARQQNLNSASDQLQALHSLLQQVEAYVPRLSVN</sequence>
<dbReference type="Proteomes" id="UP000095472">
    <property type="component" value="Chromosome"/>
</dbReference>
<name>A0ACD5H4C0_9CYAN</name>
<reference evidence="1 2" key="1">
    <citation type="journal article" date="2016" name="Genome Announc.">
        <title>Draft Genome Sequence of the Thermotolerant Cyanobacterium Desertifilum sp. IPPAS B-1220.</title>
        <authorList>
            <person name="Mironov K.S."/>
            <person name="Sinetova M.A."/>
            <person name="Bolatkhan K."/>
            <person name="Zayadan B.K."/>
            <person name="Ustinova V.V."/>
            <person name="Kupriyanova E.V."/>
            <person name="Skrypnik A.N."/>
            <person name="Gogoleva N.E."/>
            <person name="Gogolev Y.V."/>
            <person name="Los D.A."/>
        </authorList>
    </citation>
    <scope>NUCLEOTIDE SEQUENCE [LARGE SCALE GENOMIC DNA]</scope>
    <source>
        <strain evidence="1 2">IPPAS B-1220</strain>
    </source>
</reference>
<evidence type="ECO:0000313" key="1">
    <source>
        <dbReference type="EMBL" id="XPM67239.1"/>
    </source>
</evidence>
<protein>
    <submittedName>
        <fullName evidence="1">Hpt domain-containing protein</fullName>
    </submittedName>
</protein>
<keyword evidence="2" id="KW-1185">Reference proteome</keyword>
<evidence type="ECO:0000313" key="2">
    <source>
        <dbReference type="Proteomes" id="UP000095472"/>
    </source>
</evidence>